<dbReference type="EMBL" id="LVHG01000038">
    <property type="protein sequence ID" value="OAK64315.1"/>
    <property type="molecule type" value="Genomic_DNA"/>
</dbReference>
<comment type="caution">
    <text evidence="2">The sequence shown here is derived from an EMBL/GenBank/DDBJ whole genome shotgun (WGS) entry which is preliminary data.</text>
</comment>
<dbReference type="Proteomes" id="UP000077852">
    <property type="component" value="Unassembled WGS sequence"/>
</dbReference>
<keyword evidence="1" id="KW-1133">Transmembrane helix</keyword>
<accession>A0AA91DNX9</accession>
<reference evidence="2 3" key="1">
    <citation type="submission" date="2016-03" db="EMBL/GenBank/DDBJ databases">
        <title>Genome sequence of Variovorax paradoxus KB5.</title>
        <authorList>
            <person name="Jeong H."/>
            <person name="Hong C.E."/>
            <person name="Jo S.H."/>
            <person name="Park J.M."/>
        </authorList>
    </citation>
    <scope>NUCLEOTIDE SEQUENCE [LARGE SCALE GENOMIC DNA]</scope>
    <source>
        <strain evidence="2 3">KB5</strain>
    </source>
</reference>
<keyword evidence="1" id="KW-0812">Transmembrane</keyword>
<name>A0AA91DNX9_VARPD</name>
<protein>
    <submittedName>
        <fullName evidence="2">Uncharacterized protein</fullName>
    </submittedName>
</protein>
<proteinExistence type="predicted"/>
<keyword evidence="1" id="KW-0472">Membrane</keyword>
<evidence type="ECO:0000256" key="1">
    <source>
        <dbReference type="SAM" id="Phobius"/>
    </source>
</evidence>
<feature type="transmembrane region" description="Helical" evidence="1">
    <location>
        <begin position="7"/>
        <end position="25"/>
    </location>
</feature>
<evidence type="ECO:0000313" key="2">
    <source>
        <dbReference type="EMBL" id="OAK64315.1"/>
    </source>
</evidence>
<gene>
    <name evidence="2" type="ORF">A3K87_15010</name>
</gene>
<sequence length="83" mass="9210">MSLVIRILSIVVGAIALGSVFYKLIGLAGHWYELKFAKNDDDLGQAYIAALAVQLVALLAGGLLGDWAFRKWQRKRPDREQLP</sequence>
<organism evidence="2 3">
    <name type="scientific">Variovorax paradoxus</name>
    <dbReference type="NCBI Taxonomy" id="34073"/>
    <lineage>
        <taxon>Bacteria</taxon>
        <taxon>Pseudomonadati</taxon>
        <taxon>Pseudomonadota</taxon>
        <taxon>Betaproteobacteria</taxon>
        <taxon>Burkholderiales</taxon>
        <taxon>Comamonadaceae</taxon>
        <taxon>Variovorax</taxon>
    </lineage>
</organism>
<dbReference type="RefSeq" id="WP_081267830.1">
    <property type="nucleotide sequence ID" value="NZ_LVHG01000038.1"/>
</dbReference>
<dbReference type="AlphaFoldDB" id="A0AA91DNX9"/>
<evidence type="ECO:0000313" key="3">
    <source>
        <dbReference type="Proteomes" id="UP000077852"/>
    </source>
</evidence>
<feature type="transmembrane region" description="Helical" evidence="1">
    <location>
        <begin position="45"/>
        <end position="69"/>
    </location>
</feature>